<evidence type="ECO:0000313" key="6">
    <source>
        <dbReference type="Proteomes" id="UP000022910"/>
    </source>
</evidence>
<reference evidence="5 6" key="1">
    <citation type="submission" date="2014-02" db="EMBL/GenBank/DDBJ databases">
        <title>Single nucleus genome sequencing reveals high similarity among nuclei of an endomycorrhizal fungus.</title>
        <authorList>
            <person name="Lin K."/>
            <person name="Geurts R."/>
            <person name="Zhang Z."/>
            <person name="Limpens E."/>
            <person name="Saunders D.G."/>
            <person name="Mu D."/>
            <person name="Pang E."/>
            <person name="Cao H."/>
            <person name="Cha H."/>
            <person name="Lin T."/>
            <person name="Zhou Q."/>
            <person name="Shang Y."/>
            <person name="Li Y."/>
            <person name="Ivanov S."/>
            <person name="Sharma T."/>
            <person name="Velzen R.V."/>
            <person name="Ruijter N.D."/>
            <person name="Aanen D.K."/>
            <person name="Win J."/>
            <person name="Kamoun S."/>
            <person name="Bisseling T."/>
            <person name="Huang S."/>
        </authorList>
    </citation>
    <scope>NUCLEOTIDE SEQUENCE [LARGE SCALE GENOMIC DNA]</scope>
    <source>
        <strain evidence="6">DAOM197198w</strain>
    </source>
</reference>
<dbReference type="InterPro" id="IPR000719">
    <property type="entry name" value="Prot_kinase_dom"/>
</dbReference>
<evidence type="ECO:0000256" key="2">
    <source>
        <dbReference type="ARBA" id="ARBA00022840"/>
    </source>
</evidence>
<dbReference type="GO" id="GO:0005524">
    <property type="term" value="F:ATP binding"/>
    <property type="evidence" value="ECO:0007669"/>
    <property type="project" value="UniProtKB-KW"/>
</dbReference>
<dbReference type="InterPro" id="IPR051681">
    <property type="entry name" value="Ser/Thr_Kinases-Pseudokinases"/>
</dbReference>
<dbReference type="PANTHER" id="PTHR44329">
    <property type="entry name" value="SERINE/THREONINE-PROTEIN KINASE TNNI3K-RELATED"/>
    <property type="match status" value="1"/>
</dbReference>
<dbReference type="PANTHER" id="PTHR44329:SF298">
    <property type="entry name" value="MIXED LINEAGE KINASE DOMAIN-LIKE PROTEIN"/>
    <property type="match status" value="1"/>
</dbReference>
<sequence>MANNLWKEIDFDNYQYHVTISSINLEETIENKKIVKIEDLEKRKDAYGTCGECNSPGTGSKWCRTCNAKRFKENFSNWTSEHKEIDELIRESQINAVYHKKCLEWIPFEDFEGVTPKAKGGFGEIYEAKWPKGYICYWDIENKEWNRRSNIKVALKKLDDFFDRITEFLNEIKSHLDIYLTDVIQCYGITKNKDSGKYMMVLQFCENGNLREYLNKSENYLDYESKIEHLYMIARGLSDIHNAGKVHRDIHPGNILFWSASYISDLGMCQREKDGKQNEIFGALRYMAPEVLRGNKYTKAADIYSFGIVMHEFISEEIPYNKATHDNKIIQDNKLLALSICDNGVRPEISEDIPKLLVDLITKCWDGKAENRPTAKELCQKLKKLDDEIKNHEDEDNEDSDNNERNKDNKGKHSGIRSQIKECENFRKKEKIKSKNNLDPEAYISKSLSVISDCLSCKI</sequence>
<dbReference type="Gene3D" id="3.30.200.20">
    <property type="entry name" value="Phosphorylase Kinase, domain 1"/>
    <property type="match status" value="1"/>
</dbReference>
<dbReference type="Gene3D" id="1.10.510.10">
    <property type="entry name" value="Transferase(Phosphotransferase) domain 1"/>
    <property type="match status" value="1"/>
</dbReference>
<keyword evidence="6" id="KW-1185">Reference proteome</keyword>
<evidence type="ECO:0000259" key="4">
    <source>
        <dbReference type="PROSITE" id="PS50011"/>
    </source>
</evidence>
<name>A0A015KS99_RHIIW</name>
<evidence type="ECO:0000313" key="5">
    <source>
        <dbReference type="EMBL" id="EXX70499.1"/>
    </source>
</evidence>
<dbReference type="SUPFAM" id="SSF56112">
    <property type="entry name" value="Protein kinase-like (PK-like)"/>
    <property type="match status" value="1"/>
</dbReference>
<dbReference type="Pfam" id="PF07714">
    <property type="entry name" value="PK_Tyr_Ser-Thr"/>
    <property type="match status" value="1"/>
</dbReference>
<dbReference type="HOGENOM" id="CLU_000288_7_34_1"/>
<accession>A0A015KS99</accession>
<dbReference type="AlphaFoldDB" id="A0A015KS99"/>
<gene>
    <name evidence="5" type="ORF">RirG_086790</name>
</gene>
<dbReference type="OrthoDB" id="4062651at2759"/>
<dbReference type="InterPro" id="IPR011009">
    <property type="entry name" value="Kinase-like_dom_sf"/>
</dbReference>
<dbReference type="STRING" id="1432141.A0A015KS99"/>
<feature type="region of interest" description="Disordered" evidence="3">
    <location>
        <begin position="390"/>
        <end position="421"/>
    </location>
</feature>
<dbReference type="PROSITE" id="PS50011">
    <property type="entry name" value="PROTEIN_KINASE_DOM"/>
    <property type="match status" value="1"/>
</dbReference>
<dbReference type="EMBL" id="JEMT01016578">
    <property type="protein sequence ID" value="EXX70499.1"/>
    <property type="molecule type" value="Genomic_DNA"/>
</dbReference>
<dbReference type="GO" id="GO:0004672">
    <property type="term" value="F:protein kinase activity"/>
    <property type="evidence" value="ECO:0007669"/>
    <property type="project" value="InterPro"/>
</dbReference>
<dbReference type="InterPro" id="IPR001245">
    <property type="entry name" value="Ser-Thr/Tyr_kinase_cat_dom"/>
</dbReference>
<keyword evidence="2" id="KW-0067">ATP-binding</keyword>
<proteinExistence type="predicted"/>
<evidence type="ECO:0000256" key="1">
    <source>
        <dbReference type="ARBA" id="ARBA00022741"/>
    </source>
</evidence>
<evidence type="ECO:0000256" key="3">
    <source>
        <dbReference type="SAM" id="MobiDB-lite"/>
    </source>
</evidence>
<organism evidence="5 6">
    <name type="scientific">Rhizophagus irregularis (strain DAOM 197198w)</name>
    <name type="common">Glomus intraradices</name>
    <dbReference type="NCBI Taxonomy" id="1432141"/>
    <lineage>
        <taxon>Eukaryota</taxon>
        <taxon>Fungi</taxon>
        <taxon>Fungi incertae sedis</taxon>
        <taxon>Mucoromycota</taxon>
        <taxon>Glomeromycotina</taxon>
        <taxon>Glomeromycetes</taxon>
        <taxon>Glomerales</taxon>
        <taxon>Glomeraceae</taxon>
        <taxon>Rhizophagus</taxon>
    </lineage>
</organism>
<keyword evidence="1" id="KW-0547">Nucleotide-binding</keyword>
<dbReference type="GO" id="GO:0097527">
    <property type="term" value="P:necroptotic signaling pathway"/>
    <property type="evidence" value="ECO:0007669"/>
    <property type="project" value="TreeGrafter"/>
</dbReference>
<protein>
    <submittedName>
        <fullName evidence="5">Cdc15p</fullName>
    </submittedName>
</protein>
<feature type="domain" description="Protein kinase" evidence="4">
    <location>
        <begin position="111"/>
        <end position="385"/>
    </location>
</feature>
<comment type="caution">
    <text evidence="5">The sequence shown here is derived from an EMBL/GenBank/DDBJ whole genome shotgun (WGS) entry which is preliminary data.</text>
</comment>
<feature type="compositionally biased region" description="Basic and acidic residues" evidence="3">
    <location>
        <begin position="402"/>
        <end position="411"/>
    </location>
</feature>
<dbReference type="Proteomes" id="UP000022910">
    <property type="component" value="Unassembled WGS sequence"/>
</dbReference>